<evidence type="ECO:0000313" key="2">
    <source>
        <dbReference type="EMBL" id="KAH1090060.1"/>
    </source>
</evidence>
<dbReference type="AlphaFoldDB" id="A0A9D3VND2"/>
<feature type="signal peptide" evidence="1">
    <location>
        <begin position="1"/>
        <end position="24"/>
    </location>
</feature>
<organism evidence="2 3">
    <name type="scientific">Gossypium stocksii</name>
    <dbReference type="NCBI Taxonomy" id="47602"/>
    <lineage>
        <taxon>Eukaryota</taxon>
        <taxon>Viridiplantae</taxon>
        <taxon>Streptophyta</taxon>
        <taxon>Embryophyta</taxon>
        <taxon>Tracheophyta</taxon>
        <taxon>Spermatophyta</taxon>
        <taxon>Magnoliopsida</taxon>
        <taxon>eudicotyledons</taxon>
        <taxon>Gunneridae</taxon>
        <taxon>Pentapetalae</taxon>
        <taxon>rosids</taxon>
        <taxon>malvids</taxon>
        <taxon>Malvales</taxon>
        <taxon>Malvaceae</taxon>
        <taxon>Malvoideae</taxon>
        <taxon>Gossypium</taxon>
    </lineage>
</organism>
<dbReference type="InterPro" id="IPR006501">
    <property type="entry name" value="Pectinesterase_inhib_dom"/>
</dbReference>
<keyword evidence="3" id="KW-1185">Reference proteome</keyword>
<dbReference type="InterPro" id="IPR035513">
    <property type="entry name" value="Invertase/methylesterase_inhib"/>
</dbReference>
<dbReference type="NCBIfam" id="TIGR01614">
    <property type="entry name" value="PME_inhib"/>
    <property type="match status" value="1"/>
</dbReference>
<dbReference type="OrthoDB" id="1899876at2759"/>
<reference evidence="2 3" key="1">
    <citation type="journal article" date="2021" name="Plant Biotechnol. J.">
        <title>Multi-omics assisted identification of the key and species-specific regulatory components of drought-tolerant mechanisms in Gossypium stocksii.</title>
        <authorList>
            <person name="Yu D."/>
            <person name="Ke L."/>
            <person name="Zhang D."/>
            <person name="Wu Y."/>
            <person name="Sun Y."/>
            <person name="Mei J."/>
            <person name="Sun J."/>
            <person name="Sun Y."/>
        </authorList>
    </citation>
    <scope>NUCLEOTIDE SEQUENCE [LARGE SCALE GENOMIC DNA]</scope>
    <source>
        <strain evidence="3">cv. E1</strain>
        <tissue evidence="2">Leaf</tissue>
    </source>
</reference>
<evidence type="ECO:0000313" key="3">
    <source>
        <dbReference type="Proteomes" id="UP000828251"/>
    </source>
</evidence>
<dbReference type="Proteomes" id="UP000828251">
    <property type="component" value="Unassembled WGS sequence"/>
</dbReference>
<accession>A0A9D3VND2</accession>
<feature type="chain" id="PRO_5039220267" description="Pectinesterase inhibitor domain-containing protein" evidence="1">
    <location>
        <begin position="25"/>
        <end position="191"/>
    </location>
</feature>
<protein>
    <recommendedName>
        <fullName evidence="4">Pectinesterase inhibitor domain-containing protein</fullName>
    </recommendedName>
</protein>
<dbReference type="SUPFAM" id="SSF101148">
    <property type="entry name" value="Plant invertase/pectin methylesterase inhibitor"/>
    <property type="match status" value="1"/>
</dbReference>
<sequence>MARLLPPQLFFLLILVVIIHPSYGLTHLKGIALVDEVCRHTSHNEYCVDTIIPKPPLSGERIASTTLGWAQIKALEAGTIIASLLNDSSSILPVAKNPLQAKELLQICWDSNMNTMEDLWIASSLFYNKIINPMIARLYHAANTTRVCQDGLKGTGFTALAAKLEDIIKLCEICVVSTNFFVNSAHKSFYP</sequence>
<gene>
    <name evidence="2" type="ORF">J1N35_017317</name>
</gene>
<dbReference type="EMBL" id="JAIQCV010000006">
    <property type="protein sequence ID" value="KAH1090060.1"/>
    <property type="molecule type" value="Genomic_DNA"/>
</dbReference>
<comment type="caution">
    <text evidence="2">The sequence shown here is derived from an EMBL/GenBank/DDBJ whole genome shotgun (WGS) entry which is preliminary data.</text>
</comment>
<name>A0A9D3VND2_9ROSI</name>
<evidence type="ECO:0000256" key="1">
    <source>
        <dbReference type="SAM" id="SignalP"/>
    </source>
</evidence>
<evidence type="ECO:0008006" key="4">
    <source>
        <dbReference type="Google" id="ProtNLM"/>
    </source>
</evidence>
<dbReference type="GO" id="GO:0004857">
    <property type="term" value="F:enzyme inhibitor activity"/>
    <property type="evidence" value="ECO:0007669"/>
    <property type="project" value="InterPro"/>
</dbReference>
<proteinExistence type="predicted"/>
<dbReference type="Gene3D" id="1.20.140.40">
    <property type="entry name" value="Invertase/pectin methylesterase inhibitor family protein"/>
    <property type="match status" value="1"/>
</dbReference>
<keyword evidence="1" id="KW-0732">Signal</keyword>